<keyword evidence="1" id="KW-0812">Transmembrane</keyword>
<reference evidence="2 3" key="1">
    <citation type="submission" date="2021-03" db="EMBL/GenBank/DDBJ databases">
        <title>Genomic and phenotypic characterization of Chloracidobacterium isolates provides evidence for multiple species.</title>
        <authorList>
            <person name="Saini M.K."/>
            <person name="Costas A.M.G."/>
            <person name="Tank M."/>
            <person name="Bryant D.A."/>
        </authorList>
    </citation>
    <scope>NUCLEOTIDE SEQUENCE [LARGE SCALE GENOMIC DNA]</scope>
    <source>
        <strain evidence="2 3">BV2-C</strain>
    </source>
</reference>
<accession>A0ABX8BCG1</accession>
<evidence type="ECO:0000313" key="2">
    <source>
        <dbReference type="EMBL" id="QUW03215.1"/>
    </source>
</evidence>
<organism evidence="2 3">
    <name type="scientific">Chloracidobacterium validum</name>
    <dbReference type="NCBI Taxonomy" id="2821543"/>
    <lineage>
        <taxon>Bacteria</taxon>
        <taxon>Pseudomonadati</taxon>
        <taxon>Acidobacteriota</taxon>
        <taxon>Terriglobia</taxon>
        <taxon>Terriglobales</taxon>
        <taxon>Acidobacteriaceae</taxon>
        <taxon>Chloracidobacterium</taxon>
    </lineage>
</organism>
<dbReference type="EMBL" id="CP072648">
    <property type="protein sequence ID" value="QUW03215.1"/>
    <property type="molecule type" value="Genomic_DNA"/>
</dbReference>
<proteinExistence type="predicted"/>
<keyword evidence="3" id="KW-1185">Reference proteome</keyword>
<keyword evidence="1" id="KW-0472">Membrane</keyword>
<sequence>MNFAHAWFHTLWQRNARRTIAVGCALAAVLPILTTPFPPATDLPQHVAQVRLWFETWAGVSQPNGVRYVVQWWTPYSLAYLVMGGLWQLLPPVRVGQAMLVVLAVAWTLTVHWVAARRSRSAAAAALATTLFFNHTLYWGFVSFAAGMPLFLLWLHTTTTDAPLTRRRQAWLVGLAAALYAAHALWFALALVWFGLAGVALRRPWRTLVYEGIWLLPLIALAGLMYSQIGQATTLVEHKTIWLSPVGWRLFTPWLPASVYGGLRGWLEPVALGILGAWMAAGWLYHRHQVSAATDPALLLGGGLCLAAGLVLPYQYQYTIELAERWMPMAATGWLLGSPGLDAPTKGRLFGMWRLPVWRLQAVAVAGCVAFCGWTALVWQAFHRSYLPGLPDALSALPPRPRVVGLDFVKEIPAFTRRPLMQMPAYAQVVQGGGYSLSFAKFPQSFVRYETDTAVRWTDGLEWSPERLTELDLAYFDFALVVGDRWAHERLQVRFPRLQLVTGDGQPWRLYRVTRPASPDR</sequence>
<feature type="transmembrane region" description="Helical" evidence="1">
    <location>
        <begin position="297"/>
        <end position="316"/>
    </location>
</feature>
<feature type="transmembrane region" description="Helical" evidence="1">
    <location>
        <begin position="358"/>
        <end position="379"/>
    </location>
</feature>
<feature type="transmembrane region" description="Helical" evidence="1">
    <location>
        <begin position="266"/>
        <end position="285"/>
    </location>
</feature>
<name>A0ABX8BCG1_9BACT</name>
<gene>
    <name evidence="2" type="ORF">J8C06_01885</name>
</gene>
<dbReference type="Proteomes" id="UP000676506">
    <property type="component" value="Chromosome 1"/>
</dbReference>
<feature type="transmembrane region" description="Helical" evidence="1">
    <location>
        <begin position="137"/>
        <end position="157"/>
    </location>
</feature>
<evidence type="ECO:0000313" key="3">
    <source>
        <dbReference type="Proteomes" id="UP000676506"/>
    </source>
</evidence>
<feature type="transmembrane region" description="Helical" evidence="1">
    <location>
        <begin position="208"/>
        <end position="229"/>
    </location>
</feature>
<keyword evidence="1" id="KW-1133">Transmembrane helix</keyword>
<evidence type="ECO:0008006" key="4">
    <source>
        <dbReference type="Google" id="ProtNLM"/>
    </source>
</evidence>
<dbReference type="RefSeq" id="WP_211429106.1">
    <property type="nucleotide sequence ID" value="NZ_CP072648.1"/>
</dbReference>
<feature type="transmembrane region" description="Helical" evidence="1">
    <location>
        <begin position="95"/>
        <end position="116"/>
    </location>
</feature>
<protein>
    <recommendedName>
        <fullName evidence="4">Glycosyltransferase RgtA/B/C/D-like domain-containing protein</fullName>
    </recommendedName>
</protein>
<feature type="transmembrane region" description="Helical" evidence="1">
    <location>
        <begin position="169"/>
        <end position="196"/>
    </location>
</feature>
<evidence type="ECO:0000256" key="1">
    <source>
        <dbReference type="SAM" id="Phobius"/>
    </source>
</evidence>